<evidence type="ECO:0000313" key="1">
    <source>
        <dbReference type="EMBL" id="OGM95444.1"/>
    </source>
</evidence>
<proteinExistence type="predicted"/>
<accession>A0A1F8E3P6</accession>
<protein>
    <submittedName>
        <fullName evidence="1">MjaI family restriction endonuclease</fullName>
    </submittedName>
</protein>
<sequence length="208" mass="24503">MPKEWILNSANMRWGLTRKKQVGSVAEEIRKCEPKTLADWKSYYFGSVYPEEHLVELGKKLYIKVSEVLQSEVDSITEEDCVDFIKKLVIERTFDGYVSEKETIYEQLQEILSVKIEPAPDKWDRGYNVDFFIKIGEKYIGLQIKPIGYEYIPQIINERTQQKETHKKFTAKYGGKVFYIFSIKNDKKKEIANREVIDEIREEIRSLG</sequence>
<dbReference type="AlphaFoldDB" id="A0A1F8E3P6"/>
<dbReference type="Pfam" id="PF09568">
    <property type="entry name" value="RE_MjaI"/>
    <property type="match status" value="1"/>
</dbReference>
<reference evidence="1 2" key="1">
    <citation type="journal article" date="2016" name="Nat. Commun.">
        <title>Thousands of microbial genomes shed light on interconnected biogeochemical processes in an aquifer system.</title>
        <authorList>
            <person name="Anantharaman K."/>
            <person name="Brown C.T."/>
            <person name="Hug L.A."/>
            <person name="Sharon I."/>
            <person name="Castelle C.J."/>
            <person name="Probst A.J."/>
            <person name="Thomas B.C."/>
            <person name="Singh A."/>
            <person name="Wilkins M.J."/>
            <person name="Karaoz U."/>
            <person name="Brodie E.L."/>
            <person name="Williams K.H."/>
            <person name="Hubbard S.S."/>
            <person name="Banfield J.F."/>
        </authorList>
    </citation>
    <scope>NUCLEOTIDE SEQUENCE [LARGE SCALE GENOMIC DNA]</scope>
</reference>
<dbReference type="GO" id="GO:0003677">
    <property type="term" value="F:DNA binding"/>
    <property type="evidence" value="ECO:0007669"/>
    <property type="project" value="InterPro"/>
</dbReference>
<evidence type="ECO:0000313" key="2">
    <source>
        <dbReference type="Proteomes" id="UP000179057"/>
    </source>
</evidence>
<organism evidence="1 2">
    <name type="scientific">Candidatus Wolfebacteria bacterium RIFOXYD1_FULL_48_65</name>
    <dbReference type="NCBI Taxonomy" id="1802561"/>
    <lineage>
        <taxon>Bacteria</taxon>
        <taxon>Candidatus Wolfeibacteriota</taxon>
    </lineage>
</organism>
<gene>
    <name evidence="1" type="ORF">A2610_00965</name>
</gene>
<dbReference type="GO" id="GO:0009036">
    <property type="term" value="F:type II site-specific deoxyribonuclease activity"/>
    <property type="evidence" value="ECO:0007669"/>
    <property type="project" value="InterPro"/>
</dbReference>
<name>A0A1F8E3P6_9BACT</name>
<dbReference type="EMBL" id="MGIV01000006">
    <property type="protein sequence ID" value="OGM95444.1"/>
    <property type="molecule type" value="Genomic_DNA"/>
</dbReference>
<dbReference type="InterPro" id="IPR019068">
    <property type="entry name" value="Restrct_endonuc_II_MjaI"/>
</dbReference>
<keyword evidence="1" id="KW-0255">Endonuclease</keyword>
<keyword evidence="1" id="KW-0540">Nuclease</keyword>
<keyword evidence="1" id="KW-0378">Hydrolase</keyword>
<dbReference type="Proteomes" id="UP000179057">
    <property type="component" value="Unassembled WGS sequence"/>
</dbReference>
<comment type="caution">
    <text evidence="1">The sequence shown here is derived from an EMBL/GenBank/DDBJ whole genome shotgun (WGS) entry which is preliminary data.</text>
</comment>
<dbReference type="GO" id="GO:0009307">
    <property type="term" value="P:DNA restriction-modification system"/>
    <property type="evidence" value="ECO:0007669"/>
    <property type="project" value="InterPro"/>
</dbReference>